<dbReference type="Pfam" id="PF00196">
    <property type="entry name" value="GerE"/>
    <property type="match status" value="1"/>
</dbReference>
<dbReference type="SMART" id="SM00421">
    <property type="entry name" value="HTH_LUXR"/>
    <property type="match status" value="1"/>
</dbReference>
<dbReference type="EMBL" id="SJPY01000002">
    <property type="protein sequence ID" value="TWU43856.1"/>
    <property type="molecule type" value="Genomic_DNA"/>
</dbReference>
<sequence>MRQSLFPKRLHVIDQSDQRCGVAGDSCAEYVLERCEPLISDPRLAVLENPRAYLAKSAQRACSRYFHRKRKIDLVLQPNGIVDGFTSNYRDPCQVVWDALECLHDELSSRERICAECLAMGFSKKKIAERLSVCPSAVSKLSKQVMRKIEERIIEHGATN</sequence>
<dbReference type="GO" id="GO:0006355">
    <property type="term" value="P:regulation of DNA-templated transcription"/>
    <property type="evidence" value="ECO:0007669"/>
    <property type="project" value="InterPro"/>
</dbReference>
<dbReference type="GO" id="GO:0003677">
    <property type="term" value="F:DNA binding"/>
    <property type="evidence" value="ECO:0007669"/>
    <property type="project" value="InterPro"/>
</dbReference>
<dbReference type="InterPro" id="IPR000792">
    <property type="entry name" value="Tscrpt_reg_LuxR_C"/>
</dbReference>
<dbReference type="Gene3D" id="1.10.10.10">
    <property type="entry name" value="Winged helix-like DNA-binding domain superfamily/Winged helix DNA-binding domain"/>
    <property type="match status" value="1"/>
</dbReference>
<evidence type="ECO:0000313" key="2">
    <source>
        <dbReference type="EMBL" id="TWU43856.1"/>
    </source>
</evidence>
<keyword evidence="3" id="KW-1185">Reference proteome</keyword>
<comment type="caution">
    <text evidence="2">The sequence shown here is derived from an EMBL/GenBank/DDBJ whole genome shotgun (WGS) entry which is preliminary data.</text>
</comment>
<organism evidence="2 3">
    <name type="scientific">Novipirellula aureliae</name>
    <dbReference type="NCBI Taxonomy" id="2527966"/>
    <lineage>
        <taxon>Bacteria</taxon>
        <taxon>Pseudomonadati</taxon>
        <taxon>Planctomycetota</taxon>
        <taxon>Planctomycetia</taxon>
        <taxon>Pirellulales</taxon>
        <taxon>Pirellulaceae</taxon>
        <taxon>Novipirellula</taxon>
    </lineage>
</organism>
<dbReference type="InterPro" id="IPR036388">
    <property type="entry name" value="WH-like_DNA-bd_sf"/>
</dbReference>
<protein>
    <submittedName>
        <fullName evidence="2">Bacterial regulatory protein, luxR family</fullName>
    </submittedName>
</protein>
<reference evidence="2 3" key="1">
    <citation type="submission" date="2019-02" db="EMBL/GenBank/DDBJ databases">
        <title>Deep-cultivation of Planctomycetes and their phenomic and genomic characterization uncovers novel biology.</title>
        <authorList>
            <person name="Wiegand S."/>
            <person name="Jogler M."/>
            <person name="Boedeker C."/>
            <person name="Pinto D."/>
            <person name="Vollmers J."/>
            <person name="Rivas-Marin E."/>
            <person name="Kohn T."/>
            <person name="Peeters S.H."/>
            <person name="Heuer A."/>
            <person name="Rast P."/>
            <person name="Oberbeckmann S."/>
            <person name="Bunk B."/>
            <person name="Jeske O."/>
            <person name="Meyerdierks A."/>
            <person name="Storesund J.E."/>
            <person name="Kallscheuer N."/>
            <person name="Luecker S."/>
            <person name="Lage O.M."/>
            <person name="Pohl T."/>
            <person name="Merkel B.J."/>
            <person name="Hornburger P."/>
            <person name="Mueller R.-W."/>
            <person name="Bruemmer F."/>
            <person name="Labrenz M."/>
            <person name="Spormann A.M."/>
            <person name="Op Den Camp H."/>
            <person name="Overmann J."/>
            <person name="Amann R."/>
            <person name="Jetten M.S.M."/>
            <person name="Mascher T."/>
            <person name="Medema M.H."/>
            <person name="Devos D.P."/>
            <person name="Kaster A.-K."/>
            <person name="Ovreas L."/>
            <person name="Rohde M."/>
            <person name="Galperin M.Y."/>
            <person name="Jogler C."/>
        </authorList>
    </citation>
    <scope>NUCLEOTIDE SEQUENCE [LARGE SCALE GENOMIC DNA]</scope>
    <source>
        <strain evidence="2 3">Q31b</strain>
    </source>
</reference>
<dbReference type="Proteomes" id="UP000315471">
    <property type="component" value="Unassembled WGS sequence"/>
</dbReference>
<dbReference type="AlphaFoldDB" id="A0A5C6E8T5"/>
<evidence type="ECO:0000313" key="3">
    <source>
        <dbReference type="Proteomes" id="UP000315471"/>
    </source>
</evidence>
<dbReference type="InterPro" id="IPR016032">
    <property type="entry name" value="Sig_transdc_resp-reg_C-effctor"/>
</dbReference>
<evidence type="ECO:0000259" key="1">
    <source>
        <dbReference type="SMART" id="SM00421"/>
    </source>
</evidence>
<name>A0A5C6E8T5_9BACT</name>
<feature type="domain" description="HTH luxR-type" evidence="1">
    <location>
        <begin position="104"/>
        <end position="156"/>
    </location>
</feature>
<dbReference type="SUPFAM" id="SSF46894">
    <property type="entry name" value="C-terminal effector domain of the bipartite response regulators"/>
    <property type="match status" value="1"/>
</dbReference>
<gene>
    <name evidence="2" type="ORF">Q31b_13880</name>
</gene>
<accession>A0A5C6E8T5</accession>
<dbReference type="RefSeq" id="WP_146598919.1">
    <property type="nucleotide sequence ID" value="NZ_SJPY01000002.1"/>
</dbReference>
<proteinExistence type="predicted"/>